<keyword evidence="1" id="KW-0472">Membrane</keyword>
<evidence type="ECO:0000313" key="3">
    <source>
        <dbReference type="Proteomes" id="UP000004095"/>
    </source>
</evidence>
<evidence type="ECO:0000256" key="1">
    <source>
        <dbReference type="SAM" id="Phobius"/>
    </source>
</evidence>
<evidence type="ECO:0000313" key="2">
    <source>
        <dbReference type="EMBL" id="EAY29649.1"/>
    </source>
</evidence>
<proteinExistence type="predicted"/>
<keyword evidence="3" id="KW-1185">Reference proteome</keyword>
<dbReference type="AlphaFoldDB" id="A1ZJB3"/>
<keyword evidence="1" id="KW-0812">Transmembrane</keyword>
<reference evidence="2 3" key="1">
    <citation type="submission" date="2007-01" db="EMBL/GenBank/DDBJ databases">
        <authorList>
            <person name="Haygood M."/>
            <person name="Podell S."/>
            <person name="Anderson C."/>
            <person name="Hopkinson B."/>
            <person name="Roe K."/>
            <person name="Barbeau K."/>
            <person name="Gaasterland T."/>
            <person name="Ferriera S."/>
            <person name="Johnson J."/>
            <person name="Kravitz S."/>
            <person name="Beeson K."/>
            <person name="Sutton G."/>
            <person name="Rogers Y.-H."/>
            <person name="Friedman R."/>
            <person name="Frazier M."/>
            <person name="Venter J.C."/>
        </authorList>
    </citation>
    <scope>NUCLEOTIDE SEQUENCE [LARGE SCALE GENOMIC DNA]</scope>
    <source>
        <strain evidence="2 3">ATCC 23134</strain>
    </source>
</reference>
<keyword evidence="1" id="KW-1133">Transmembrane helix</keyword>
<dbReference type="EMBL" id="AAWS01000010">
    <property type="protein sequence ID" value="EAY29649.1"/>
    <property type="molecule type" value="Genomic_DNA"/>
</dbReference>
<organism evidence="2 3">
    <name type="scientific">Microscilla marina ATCC 23134</name>
    <dbReference type="NCBI Taxonomy" id="313606"/>
    <lineage>
        <taxon>Bacteria</taxon>
        <taxon>Pseudomonadati</taxon>
        <taxon>Bacteroidota</taxon>
        <taxon>Cytophagia</taxon>
        <taxon>Cytophagales</taxon>
        <taxon>Microscillaceae</taxon>
        <taxon>Microscilla</taxon>
    </lineage>
</organism>
<sequence length="86" mass="9807">MTDWEIENEMHQANTLSKRKPRKRIPFFMSRSILGILAAFTSILALIGLMLVTDLSQYVFLFLSKKIQFRTRVASAGFSLSLLPLS</sequence>
<comment type="caution">
    <text evidence="2">The sequence shown here is derived from an EMBL/GenBank/DDBJ whole genome shotgun (WGS) entry which is preliminary data.</text>
</comment>
<feature type="transmembrane region" description="Helical" evidence="1">
    <location>
        <begin position="28"/>
        <end position="52"/>
    </location>
</feature>
<protein>
    <submittedName>
        <fullName evidence="2">Uncharacterized protein</fullName>
    </submittedName>
</protein>
<gene>
    <name evidence="2" type="ORF">M23134_00533</name>
</gene>
<name>A1ZJB3_MICM2</name>
<accession>A1ZJB3</accession>
<dbReference type="Proteomes" id="UP000004095">
    <property type="component" value="Unassembled WGS sequence"/>
</dbReference>